<evidence type="ECO:0000313" key="2">
    <source>
        <dbReference type="Proteomes" id="UP001375382"/>
    </source>
</evidence>
<comment type="caution">
    <text evidence="1">The sequence shown here is derived from an EMBL/GenBank/DDBJ whole genome shotgun (WGS) entry which is preliminary data.</text>
</comment>
<proteinExistence type="predicted"/>
<reference evidence="1 2" key="1">
    <citation type="journal article" date="2023" name="Ecotoxicol. Environ. Saf.">
        <title>Mercury remediation potential of mercury-resistant strain Rheinheimera metallidurans sp. nov. isolated from a municipal waste dumping site.</title>
        <authorList>
            <person name="Yadav V."/>
            <person name="Manjhi A."/>
            <person name="Vadakedath N."/>
        </authorList>
    </citation>
    <scope>NUCLEOTIDE SEQUENCE [LARGE SCALE GENOMIC DNA]</scope>
    <source>
        <strain evidence="1 2">E-49</strain>
    </source>
</reference>
<accession>A0ABU8CB19</accession>
<gene>
    <name evidence="1" type="ORF">MN202_15760</name>
</gene>
<dbReference type="Pfam" id="PF16074">
    <property type="entry name" value="PilW"/>
    <property type="match status" value="1"/>
</dbReference>
<evidence type="ECO:0000313" key="1">
    <source>
        <dbReference type="EMBL" id="MEH8018698.1"/>
    </source>
</evidence>
<dbReference type="Pfam" id="PF07963">
    <property type="entry name" value="N_methyl"/>
    <property type="match status" value="1"/>
</dbReference>
<dbReference type="InterPro" id="IPR012902">
    <property type="entry name" value="N_methyl_site"/>
</dbReference>
<protein>
    <submittedName>
        <fullName evidence="1">PilW family protein</fullName>
    </submittedName>
</protein>
<sequence>MRKCKGLTLTELMIALLLATFLLGVTFTAFGSLSRSVRQTQQLAQLQQNAQLVMNLLHNELANVGFWGGRSDLDDILQAAALAPPLADCAKAGLDSGSFPQPGQSFVTLYAEKVQPGRPLDCVSQPIAGSELLQVKRLLGQYAVPAAMRQNRFYVETDWQHARFVDSGSAELNPALDYFPYQHLVLYLQTQQHDDTEVPVLMRKRLARSNSGQAVISTDSVLDGVERMHFQFGVDADGDGSLNYMLPTEQMTAELWQRNAVVSLRYHILLRSTQPDIHYRNNQTYQLGVHRFTAPDDHYRRLLISNSVYFSNATLN</sequence>
<organism evidence="1 2">
    <name type="scientific">Rheinheimera muenzenbergensis</name>
    <dbReference type="NCBI Taxonomy" id="1193628"/>
    <lineage>
        <taxon>Bacteria</taxon>
        <taxon>Pseudomonadati</taxon>
        <taxon>Pseudomonadota</taxon>
        <taxon>Gammaproteobacteria</taxon>
        <taxon>Chromatiales</taxon>
        <taxon>Chromatiaceae</taxon>
        <taxon>Rheinheimera</taxon>
    </lineage>
</organism>
<dbReference type="InterPro" id="IPR032092">
    <property type="entry name" value="PilW"/>
</dbReference>
<dbReference type="Proteomes" id="UP001375382">
    <property type="component" value="Unassembled WGS sequence"/>
</dbReference>
<name>A0ABU8CB19_9GAMM</name>
<keyword evidence="2" id="KW-1185">Reference proteome</keyword>
<dbReference type="RefSeq" id="WP_335737101.1">
    <property type="nucleotide sequence ID" value="NZ_JALAAR010000015.1"/>
</dbReference>
<dbReference type="EMBL" id="JALAAR010000015">
    <property type="protein sequence ID" value="MEH8018698.1"/>
    <property type="molecule type" value="Genomic_DNA"/>
</dbReference>